<reference evidence="1 2" key="1">
    <citation type="submission" date="2024-01" db="EMBL/GenBank/DDBJ databases">
        <title>The genomes of 5 underutilized Papilionoideae crops provide insights into root nodulation and disease resistanc.</title>
        <authorList>
            <person name="Jiang F."/>
        </authorList>
    </citation>
    <scope>NUCLEOTIDE SEQUENCE [LARGE SCALE GENOMIC DNA]</scope>
    <source>
        <strain evidence="1">LVBAO_FW01</strain>
        <tissue evidence="1">Leaves</tissue>
    </source>
</reference>
<evidence type="ECO:0000313" key="2">
    <source>
        <dbReference type="Proteomes" id="UP001367508"/>
    </source>
</evidence>
<dbReference type="EMBL" id="JAYMYQ010000008">
    <property type="protein sequence ID" value="KAK7315379.1"/>
    <property type="molecule type" value="Genomic_DNA"/>
</dbReference>
<keyword evidence="2" id="KW-1185">Reference proteome</keyword>
<accession>A0AAN9PZD6</accession>
<dbReference type="Proteomes" id="UP001367508">
    <property type="component" value="Unassembled WGS sequence"/>
</dbReference>
<proteinExistence type="predicted"/>
<protein>
    <submittedName>
        <fullName evidence="1">Uncharacterized protein</fullName>
    </submittedName>
</protein>
<organism evidence="1 2">
    <name type="scientific">Canavalia gladiata</name>
    <name type="common">Sword bean</name>
    <name type="synonym">Dolichos gladiatus</name>
    <dbReference type="NCBI Taxonomy" id="3824"/>
    <lineage>
        <taxon>Eukaryota</taxon>
        <taxon>Viridiplantae</taxon>
        <taxon>Streptophyta</taxon>
        <taxon>Embryophyta</taxon>
        <taxon>Tracheophyta</taxon>
        <taxon>Spermatophyta</taxon>
        <taxon>Magnoliopsida</taxon>
        <taxon>eudicotyledons</taxon>
        <taxon>Gunneridae</taxon>
        <taxon>Pentapetalae</taxon>
        <taxon>rosids</taxon>
        <taxon>fabids</taxon>
        <taxon>Fabales</taxon>
        <taxon>Fabaceae</taxon>
        <taxon>Papilionoideae</taxon>
        <taxon>50 kb inversion clade</taxon>
        <taxon>NPAAA clade</taxon>
        <taxon>indigoferoid/millettioid clade</taxon>
        <taxon>Phaseoleae</taxon>
        <taxon>Canavalia</taxon>
    </lineage>
</organism>
<name>A0AAN9PZD6_CANGL</name>
<dbReference type="AlphaFoldDB" id="A0AAN9PZD6"/>
<gene>
    <name evidence="1" type="ORF">VNO77_33925</name>
</gene>
<evidence type="ECO:0000313" key="1">
    <source>
        <dbReference type="EMBL" id="KAK7315379.1"/>
    </source>
</evidence>
<comment type="caution">
    <text evidence="1">The sequence shown here is derived from an EMBL/GenBank/DDBJ whole genome shotgun (WGS) entry which is preliminary data.</text>
</comment>
<sequence>MRPDPIFMARSARPTNCHSVGPKGKPGSICHVPKESGYPSPQINWSCWKQVQMPKSSSLLTKPFTKSNVVLAADLPYITLTIGKVLFPGMLLAKFVASPWFFSVNTELCPRIQNPK</sequence>